<dbReference type="EMBL" id="BDRX01000091">
    <property type="protein sequence ID" value="GBF97040.1"/>
    <property type="molecule type" value="Genomic_DNA"/>
</dbReference>
<evidence type="ECO:0000256" key="2">
    <source>
        <dbReference type="ARBA" id="ARBA00023134"/>
    </source>
</evidence>
<feature type="chain" id="PRO_5015835817" description="GB1/RHD3-type G domain-containing protein" evidence="4">
    <location>
        <begin position="47"/>
        <end position="306"/>
    </location>
</feature>
<keyword evidence="2" id="KW-0342">GTP-binding</keyword>
<dbReference type="InterPro" id="IPR027417">
    <property type="entry name" value="P-loop_NTPase"/>
</dbReference>
<evidence type="ECO:0000259" key="5">
    <source>
        <dbReference type="PROSITE" id="PS51715"/>
    </source>
</evidence>
<dbReference type="AlphaFoldDB" id="A0A2V0PGK6"/>
<reference evidence="6 7" key="1">
    <citation type="journal article" date="2018" name="Sci. Rep.">
        <title>Raphidocelis subcapitata (=Pseudokirchneriella subcapitata) provides an insight into genome evolution and environmental adaptations in the Sphaeropleales.</title>
        <authorList>
            <person name="Suzuki S."/>
            <person name="Yamaguchi H."/>
            <person name="Nakajima N."/>
            <person name="Kawachi M."/>
        </authorList>
    </citation>
    <scope>NUCLEOTIDE SEQUENCE [LARGE SCALE GENOMIC DNA]</scope>
    <source>
        <strain evidence="6 7">NIES-35</strain>
    </source>
</reference>
<dbReference type="PROSITE" id="PS51715">
    <property type="entry name" value="G_GB1_RHD3"/>
    <property type="match status" value="1"/>
</dbReference>
<accession>A0A2V0PGK6</accession>
<organism evidence="6 7">
    <name type="scientific">Raphidocelis subcapitata</name>
    <dbReference type="NCBI Taxonomy" id="307507"/>
    <lineage>
        <taxon>Eukaryota</taxon>
        <taxon>Viridiplantae</taxon>
        <taxon>Chlorophyta</taxon>
        <taxon>core chlorophytes</taxon>
        <taxon>Chlorophyceae</taxon>
        <taxon>CS clade</taxon>
        <taxon>Sphaeropleales</taxon>
        <taxon>Selenastraceae</taxon>
        <taxon>Raphidocelis</taxon>
    </lineage>
</organism>
<sequence>MAPQGARPAAASGRGALAAARRATRPLLPLLPLLLLLLAAPLRAFAGEPRPYLLVQQVPGHSQLKLADEGVQLLRSFQGPVAPVVVIGPYRSGKSFLLNQLLGVSCGVGFGVGHTRDTQTKGIWLWGEGQEAPEEGGGGNRTVLFVDTEGFESTARSSSYDDRIFAVAAVLSSLLVYNLPETIRETDISKLSFAVDLASGFYDQWKKASEGSTLQPGRMLWVIQRHHAGTVIAVAAVAAVAAVDAIAPAAIADSMVSVDTHVPSCCVGGDGFAVRSASAPQLCGAGSSGALLLQFLAGLSDFDSRS</sequence>
<dbReference type="InterPro" id="IPR015894">
    <property type="entry name" value="Guanylate-bd_N"/>
</dbReference>
<evidence type="ECO:0000256" key="1">
    <source>
        <dbReference type="ARBA" id="ARBA00022741"/>
    </source>
</evidence>
<dbReference type="InParanoid" id="A0A2V0PGK6"/>
<dbReference type="GO" id="GO:0003924">
    <property type="term" value="F:GTPase activity"/>
    <property type="evidence" value="ECO:0007669"/>
    <property type="project" value="InterPro"/>
</dbReference>
<dbReference type="Gene3D" id="3.40.50.300">
    <property type="entry name" value="P-loop containing nucleotide triphosphate hydrolases"/>
    <property type="match status" value="1"/>
</dbReference>
<keyword evidence="7" id="KW-1185">Reference proteome</keyword>
<dbReference type="Pfam" id="PF02263">
    <property type="entry name" value="GBP"/>
    <property type="match status" value="1"/>
</dbReference>
<keyword evidence="4" id="KW-0732">Signal</keyword>
<name>A0A2V0PGK6_9CHLO</name>
<comment type="caution">
    <text evidence="6">The sequence shown here is derived from an EMBL/GenBank/DDBJ whole genome shotgun (WGS) entry which is preliminary data.</text>
</comment>
<evidence type="ECO:0000256" key="3">
    <source>
        <dbReference type="PROSITE-ProRule" id="PRU01052"/>
    </source>
</evidence>
<evidence type="ECO:0000313" key="7">
    <source>
        <dbReference type="Proteomes" id="UP000247498"/>
    </source>
</evidence>
<keyword evidence="1" id="KW-0547">Nucleotide-binding</keyword>
<feature type="domain" description="GB1/RHD3-type G" evidence="5">
    <location>
        <begin position="78"/>
        <end position="193"/>
    </location>
</feature>
<dbReference type="Proteomes" id="UP000247498">
    <property type="component" value="Unassembled WGS sequence"/>
</dbReference>
<evidence type="ECO:0000256" key="4">
    <source>
        <dbReference type="SAM" id="SignalP"/>
    </source>
</evidence>
<feature type="signal peptide" evidence="4">
    <location>
        <begin position="1"/>
        <end position="46"/>
    </location>
</feature>
<dbReference type="InterPro" id="IPR030386">
    <property type="entry name" value="G_GB1_RHD3_dom"/>
</dbReference>
<evidence type="ECO:0000313" key="6">
    <source>
        <dbReference type="EMBL" id="GBF97040.1"/>
    </source>
</evidence>
<comment type="similarity">
    <text evidence="3">Belongs to the TRAFAC class dynamin-like GTPase superfamily. GB1/RHD3 GTPase family.</text>
</comment>
<gene>
    <name evidence="6" type="ORF">Rsub_09513</name>
</gene>
<dbReference type="PANTHER" id="PTHR10751">
    <property type="entry name" value="GUANYLATE BINDING PROTEIN"/>
    <property type="match status" value="1"/>
</dbReference>
<dbReference type="SUPFAM" id="SSF52540">
    <property type="entry name" value="P-loop containing nucleoside triphosphate hydrolases"/>
    <property type="match status" value="1"/>
</dbReference>
<dbReference type="OrthoDB" id="7788754at2759"/>
<proteinExistence type="inferred from homology"/>
<dbReference type="GO" id="GO:0005525">
    <property type="term" value="F:GTP binding"/>
    <property type="evidence" value="ECO:0007669"/>
    <property type="project" value="UniProtKB-KW"/>
</dbReference>
<protein>
    <recommendedName>
        <fullName evidence="5">GB1/RHD3-type G domain-containing protein</fullName>
    </recommendedName>
</protein>